<evidence type="ECO:0000313" key="3">
    <source>
        <dbReference type="Proteomes" id="UP001368654"/>
    </source>
</evidence>
<dbReference type="PANTHER" id="PTHR18964:SF149">
    <property type="entry name" value="BIFUNCTIONAL UDP-N-ACETYLGLUCOSAMINE 2-EPIMERASE_N-ACETYLMANNOSAMINE KINASE"/>
    <property type="match status" value="1"/>
</dbReference>
<dbReference type="Pfam" id="PF00480">
    <property type="entry name" value="ROK"/>
    <property type="match status" value="1"/>
</dbReference>
<evidence type="ECO:0000256" key="1">
    <source>
        <dbReference type="ARBA" id="ARBA00006479"/>
    </source>
</evidence>
<dbReference type="EMBL" id="JBBDGL010000001">
    <property type="protein sequence ID" value="MEJ1154735.1"/>
    <property type="molecule type" value="Genomic_DNA"/>
</dbReference>
<name>A0ABU8LSV2_9MICO</name>
<keyword evidence="3" id="KW-1185">Reference proteome</keyword>
<dbReference type="Gene3D" id="1.10.10.10">
    <property type="entry name" value="Winged helix-like DNA-binding domain superfamily/Winged helix DNA-binding domain"/>
    <property type="match status" value="1"/>
</dbReference>
<sequence>MELVLKALQDASTPLTASGLMPRTDLSRQGVLAVCDALISLGLVIEVAPTAPRSATGVGRRSRTFAFNDRAGFVAGVELGPERIVAQLCNLRGDVVTATVVERRTPIQSASALIDEAKNIIDDLVVEAAIDPGLLTTVAVGVPAPVDHNGGVGSSTRVSGLPGINVIEAFSAGRPWEVLVDNDANLAVIGERWRGAAQGLDGVVLMLVQERFGAGIIDSGRIVRGGSGFAGQMEFVRLLEGGHGTQGIVPLTALFVEQLSEEDRTRVTTQVPAEQSASSSEQSVGPLEVEAVFEAASKGDRVALTIVDAVADRLARVSAVVATLLGPDILVFGCDVPSDAEELLEPVRRKLADLVEGEPPSLVRSELRDQAVAVGAVRCALDLAHQRLIPSRF</sequence>
<comment type="caution">
    <text evidence="2">The sequence shown here is derived from an EMBL/GenBank/DDBJ whole genome shotgun (WGS) entry which is preliminary data.</text>
</comment>
<reference evidence="2 3" key="1">
    <citation type="submission" date="2024-02" db="EMBL/GenBank/DDBJ databases">
        <authorList>
            <person name="Saticioglu I.B."/>
        </authorList>
    </citation>
    <scope>NUCLEOTIDE SEQUENCE [LARGE SCALE GENOMIC DNA]</scope>
    <source>
        <strain evidence="2 3">Mu-86</strain>
    </source>
</reference>
<evidence type="ECO:0000313" key="2">
    <source>
        <dbReference type="EMBL" id="MEJ1154735.1"/>
    </source>
</evidence>
<dbReference type="SUPFAM" id="SSF53067">
    <property type="entry name" value="Actin-like ATPase domain"/>
    <property type="match status" value="1"/>
</dbReference>
<dbReference type="Proteomes" id="UP001368654">
    <property type="component" value="Unassembled WGS sequence"/>
</dbReference>
<dbReference type="RefSeq" id="WP_337337164.1">
    <property type="nucleotide sequence ID" value="NZ_JBBDGL010000001.1"/>
</dbReference>
<dbReference type="InterPro" id="IPR036388">
    <property type="entry name" value="WH-like_DNA-bd_sf"/>
</dbReference>
<proteinExistence type="inferred from homology"/>
<organism evidence="2 3">
    <name type="scientific">Microbacterium marmarense</name>
    <dbReference type="NCBI Taxonomy" id="3122051"/>
    <lineage>
        <taxon>Bacteria</taxon>
        <taxon>Bacillati</taxon>
        <taxon>Actinomycetota</taxon>
        <taxon>Actinomycetes</taxon>
        <taxon>Micrococcales</taxon>
        <taxon>Microbacteriaceae</taxon>
        <taxon>Microbacterium</taxon>
    </lineage>
</organism>
<protein>
    <submittedName>
        <fullName evidence="2">ROK family protein</fullName>
    </submittedName>
</protein>
<dbReference type="PANTHER" id="PTHR18964">
    <property type="entry name" value="ROK (REPRESSOR, ORF, KINASE) FAMILY"/>
    <property type="match status" value="1"/>
</dbReference>
<dbReference type="Gene3D" id="3.30.420.40">
    <property type="match status" value="2"/>
</dbReference>
<gene>
    <name evidence="2" type="ORF">WDU96_03860</name>
</gene>
<comment type="similarity">
    <text evidence="1">Belongs to the ROK (NagC/XylR) family.</text>
</comment>
<dbReference type="InterPro" id="IPR043129">
    <property type="entry name" value="ATPase_NBD"/>
</dbReference>
<dbReference type="InterPro" id="IPR000600">
    <property type="entry name" value="ROK"/>
</dbReference>
<accession>A0ABU8LSV2</accession>